<feature type="compositionally biased region" description="Basic residues" evidence="1">
    <location>
        <begin position="1"/>
        <end position="20"/>
    </location>
</feature>
<dbReference type="PANTHER" id="PTHR38166:SF1">
    <property type="entry name" value="C2H2-TYPE DOMAIN-CONTAINING PROTEIN"/>
    <property type="match status" value="1"/>
</dbReference>
<feature type="region of interest" description="Disordered" evidence="1">
    <location>
        <begin position="1"/>
        <end position="50"/>
    </location>
</feature>
<evidence type="ECO:0000256" key="1">
    <source>
        <dbReference type="SAM" id="MobiDB-lite"/>
    </source>
</evidence>
<sequence length="337" mass="38146">MPQHRSKGGHSPRQSGKRQNNKTIEGNDGDGVGRGGKQRKKPDGLRYPKREQRRTFDCPFHKYDPLQYHDCRGYILRHVSDVVAHIERRHTLERNAVYCPNCRFEFHEKNAEASRDRHVREKQCTTATPKDTGVLLPKEYEDVKSLLGKEPRNIQKDDKWNRLWMELFKIPLPQPSSPYVEIPNSTARDSFQLQIPGVYGTSILHDIQPRLSSQSTQGTKSLPMDAPPDGPPHHPPFDYNAMPGIPSSGMPDSYQASGKIAHWALDTQHDYNNSHTSHNMTVPPQWSIDHQASQHIGPGFDLSSLGTDFGGFNDNTPGQNPSGQDIDKLCWPLTGRH</sequence>
<evidence type="ECO:0000313" key="3">
    <source>
        <dbReference type="Proteomes" id="UP000635477"/>
    </source>
</evidence>
<organism evidence="2 3">
    <name type="scientific">Fusarium zealandicum</name>
    <dbReference type="NCBI Taxonomy" id="1053134"/>
    <lineage>
        <taxon>Eukaryota</taxon>
        <taxon>Fungi</taxon>
        <taxon>Dikarya</taxon>
        <taxon>Ascomycota</taxon>
        <taxon>Pezizomycotina</taxon>
        <taxon>Sordariomycetes</taxon>
        <taxon>Hypocreomycetidae</taxon>
        <taxon>Hypocreales</taxon>
        <taxon>Nectriaceae</taxon>
        <taxon>Fusarium</taxon>
        <taxon>Fusarium staphyleae species complex</taxon>
    </lineage>
</organism>
<accession>A0A8H4XK56</accession>
<feature type="region of interest" description="Disordered" evidence="1">
    <location>
        <begin position="211"/>
        <end position="235"/>
    </location>
</feature>
<dbReference type="EMBL" id="JABEYC010000448">
    <property type="protein sequence ID" value="KAF4977296.1"/>
    <property type="molecule type" value="Genomic_DNA"/>
</dbReference>
<dbReference type="Proteomes" id="UP000635477">
    <property type="component" value="Unassembled WGS sequence"/>
</dbReference>
<dbReference type="AlphaFoldDB" id="A0A8H4XK56"/>
<feature type="compositionally biased region" description="Polar residues" evidence="1">
    <location>
        <begin position="313"/>
        <end position="323"/>
    </location>
</feature>
<reference evidence="2" key="2">
    <citation type="submission" date="2020-05" db="EMBL/GenBank/DDBJ databases">
        <authorList>
            <person name="Kim H.-S."/>
            <person name="Proctor R.H."/>
            <person name="Brown D.W."/>
        </authorList>
    </citation>
    <scope>NUCLEOTIDE SEQUENCE</scope>
    <source>
        <strain evidence="2">NRRL 22465</strain>
    </source>
</reference>
<proteinExistence type="predicted"/>
<keyword evidence="3" id="KW-1185">Reference proteome</keyword>
<evidence type="ECO:0008006" key="4">
    <source>
        <dbReference type="Google" id="ProtNLM"/>
    </source>
</evidence>
<comment type="caution">
    <text evidence="2">The sequence shown here is derived from an EMBL/GenBank/DDBJ whole genome shotgun (WGS) entry which is preliminary data.</text>
</comment>
<dbReference type="OrthoDB" id="5091332at2759"/>
<name>A0A8H4XK56_9HYPO</name>
<feature type="compositionally biased region" description="Basic and acidic residues" evidence="1">
    <location>
        <begin position="41"/>
        <end position="50"/>
    </location>
</feature>
<feature type="compositionally biased region" description="Polar residues" evidence="1">
    <location>
        <begin position="211"/>
        <end position="220"/>
    </location>
</feature>
<gene>
    <name evidence="2" type="ORF">FZEAL_6184</name>
</gene>
<dbReference type="PANTHER" id="PTHR38166">
    <property type="entry name" value="C2H2-TYPE DOMAIN-CONTAINING PROTEIN-RELATED"/>
    <property type="match status" value="1"/>
</dbReference>
<reference evidence="2" key="1">
    <citation type="journal article" date="2020" name="BMC Genomics">
        <title>Correction to: Identification and distribution of gene clusters required for synthesis of sphingolipid metabolism inhibitors in diverse species of the filamentous fungus Fusarium.</title>
        <authorList>
            <person name="Kim H.S."/>
            <person name="Lohmar J.M."/>
            <person name="Busman M."/>
            <person name="Brown D.W."/>
            <person name="Naumann T.A."/>
            <person name="Divon H.H."/>
            <person name="Lysoe E."/>
            <person name="Uhlig S."/>
            <person name="Proctor R.H."/>
        </authorList>
    </citation>
    <scope>NUCLEOTIDE SEQUENCE</scope>
    <source>
        <strain evidence="2">NRRL 22465</strain>
    </source>
</reference>
<evidence type="ECO:0000313" key="2">
    <source>
        <dbReference type="EMBL" id="KAF4977296.1"/>
    </source>
</evidence>
<feature type="region of interest" description="Disordered" evidence="1">
    <location>
        <begin position="307"/>
        <end position="337"/>
    </location>
</feature>
<protein>
    <recommendedName>
        <fullName evidence="4">C2H2-type domain-containing protein</fullName>
    </recommendedName>
</protein>